<evidence type="ECO:0000313" key="3">
    <source>
        <dbReference type="Proteomes" id="UP000215914"/>
    </source>
</evidence>
<dbReference type="AlphaFoldDB" id="A0A9K3ISI0"/>
<reference evidence="2" key="1">
    <citation type="journal article" date="2017" name="Nature">
        <title>The sunflower genome provides insights into oil metabolism, flowering and Asterid evolution.</title>
        <authorList>
            <person name="Badouin H."/>
            <person name="Gouzy J."/>
            <person name="Grassa C.J."/>
            <person name="Murat F."/>
            <person name="Staton S.E."/>
            <person name="Cottret L."/>
            <person name="Lelandais-Briere C."/>
            <person name="Owens G.L."/>
            <person name="Carrere S."/>
            <person name="Mayjonade B."/>
            <person name="Legrand L."/>
            <person name="Gill N."/>
            <person name="Kane N.C."/>
            <person name="Bowers J.E."/>
            <person name="Hubner S."/>
            <person name="Bellec A."/>
            <person name="Berard A."/>
            <person name="Berges H."/>
            <person name="Blanchet N."/>
            <person name="Boniface M.C."/>
            <person name="Brunel D."/>
            <person name="Catrice O."/>
            <person name="Chaidir N."/>
            <person name="Claudel C."/>
            <person name="Donnadieu C."/>
            <person name="Faraut T."/>
            <person name="Fievet G."/>
            <person name="Helmstetter N."/>
            <person name="King M."/>
            <person name="Knapp S.J."/>
            <person name="Lai Z."/>
            <person name="Le Paslier M.C."/>
            <person name="Lippi Y."/>
            <person name="Lorenzon L."/>
            <person name="Mandel J.R."/>
            <person name="Marage G."/>
            <person name="Marchand G."/>
            <person name="Marquand E."/>
            <person name="Bret-Mestries E."/>
            <person name="Morien E."/>
            <person name="Nambeesan S."/>
            <person name="Nguyen T."/>
            <person name="Pegot-Espagnet P."/>
            <person name="Pouilly N."/>
            <person name="Raftis F."/>
            <person name="Sallet E."/>
            <person name="Schiex T."/>
            <person name="Thomas J."/>
            <person name="Vandecasteele C."/>
            <person name="Vares D."/>
            <person name="Vear F."/>
            <person name="Vautrin S."/>
            <person name="Crespi M."/>
            <person name="Mangin B."/>
            <person name="Burke J.M."/>
            <person name="Salse J."/>
            <person name="Munos S."/>
            <person name="Vincourt P."/>
            <person name="Rieseberg L.H."/>
            <person name="Langlade N.B."/>
        </authorList>
    </citation>
    <scope>NUCLEOTIDE SEQUENCE</scope>
    <source>
        <tissue evidence="2">Leaves</tissue>
    </source>
</reference>
<organism evidence="2 3">
    <name type="scientific">Helianthus annuus</name>
    <name type="common">Common sunflower</name>
    <dbReference type="NCBI Taxonomy" id="4232"/>
    <lineage>
        <taxon>Eukaryota</taxon>
        <taxon>Viridiplantae</taxon>
        <taxon>Streptophyta</taxon>
        <taxon>Embryophyta</taxon>
        <taxon>Tracheophyta</taxon>
        <taxon>Spermatophyta</taxon>
        <taxon>Magnoliopsida</taxon>
        <taxon>eudicotyledons</taxon>
        <taxon>Gunneridae</taxon>
        <taxon>Pentapetalae</taxon>
        <taxon>asterids</taxon>
        <taxon>campanulids</taxon>
        <taxon>Asterales</taxon>
        <taxon>Asteraceae</taxon>
        <taxon>Asteroideae</taxon>
        <taxon>Heliantheae alliance</taxon>
        <taxon>Heliantheae</taxon>
        <taxon>Helianthus</taxon>
    </lineage>
</organism>
<comment type="caution">
    <text evidence="2">The sequence shown here is derived from an EMBL/GenBank/DDBJ whole genome shotgun (WGS) entry which is preliminary data.</text>
</comment>
<feature type="region of interest" description="Disordered" evidence="1">
    <location>
        <begin position="82"/>
        <end position="108"/>
    </location>
</feature>
<keyword evidence="3" id="KW-1185">Reference proteome</keyword>
<accession>A0A9K3ISI0</accession>
<reference evidence="2" key="2">
    <citation type="submission" date="2020-06" db="EMBL/GenBank/DDBJ databases">
        <title>Helianthus annuus Genome sequencing and assembly Release 2.</title>
        <authorList>
            <person name="Gouzy J."/>
            <person name="Langlade N."/>
            <person name="Munos S."/>
        </authorList>
    </citation>
    <scope>NUCLEOTIDE SEQUENCE</scope>
    <source>
        <tissue evidence="2">Leaves</tissue>
    </source>
</reference>
<feature type="compositionally biased region" description="Polar residues" evidence="1">
    <location>
        <begin position="26"/>
        <end position="43"/>
    </location>
</feature>
<sequence>MENVRRTLLESITHHEKSNSFRHRNQIQLPLENNSETGSTTATKRPKQIFTHRFPIKNVSINIHETNIQNIIGTKPVFPQQVSIPTTAQEPANTDSSPNTSWKIQGVG</sequence>
<dbReference type="Proteomes" id="UP000215914">
    <property type="component" value="Unassembled WGS sequence"/>
</dbReference>
<evidence type="ECO:0000256" key="1">
    <source>
        <dbReference type="SAM" id="MobiDB-lite"/>
    </source>
</evidence>
<dbReference type="EMBL" id="MNCJ02000321">
    <property type="protein sequence ID" value="KAF5802077.1"/>
    <property type="molecule type" value="Genomic_DNA"/>
</dbReference>
<dbReference type="Gramene" id="mRNA:HanXRQr2_Chr06g0255431">
    <property type="protein sequence ID" value="CDS:HanXRQr2_Chr06g0255431.1"/>
    <property type="gene ID" value="HanXRQr2_Chr06g0255431"/>
</dbReference>
<protein>
    <submittedName>
        <fullName evidence="2">Uncharacterized protein</fullName>
    </submittedName>
</protein>
<feature type="region of interest" description="Disordered" evidence="1">
    <location>
        <begin position="15"/>
        <end position="47"/>
    </location>
</feature>
<proteinExistence type="predicted"/>
<evidence type="ECO:0000313" key="2">
    <source>
        <dbReference type="EMBL" id="KAF5802077.1"/>
    </source>
</evidence>
<gene>
    <name evidence="2" type="ORF">HanXRQr2_Chr06g0255431</name>
</gene>
<name>A0A9K3ISI0_HELAN</name>